<accession>A0A2T2XC75</accession>
<dbReference type="PANTHER" id="PTHR22550:SF9">
    <property type="entry name" value="STAGE V SPORULATION PROTEIN AF"/>
    <property type="match status" value="1"/>
</dbReference>
<gene>
    <name evidence="4" type="ORF">C7B46_15965</name>
</gene>
<dbReference type="InterPro" id="IPR004995">
    <property type="entry name" value="Spore_Ger"/>
</dbReference>
<keyword evidence="2 3" id="KW-0472">Membrane</keyword>
<organism evidence="4 5">
    <name type="scientific">Sulfobacillus benefaciens</name>
    <dbReference type="NCBI Taxonomy" id="453960"/>
    <lineage>
        <taxon>Bacteria</taxon>
        <taxon>Bacillati</taxon>
        <taxon>Bacillota</taxon>
        <taxon>Clostridia</taxon>
        <taxon>Eubacteriales</taxon>
        <taxon>Clostridiales Family XVII. Incertae Sedis</taxon>
        <taxon>Sulfobacillus</taxon>
    </lineage>
</organism>
<feature type="transmembrane region" description="Helical" evidence="3">
    <location>
        <begin position="355"/>
        <end position="375"/>
    </location>
</feature>
<comment type="similarity">
    <text evidence="1">Belongs to the GerABKA family.</text>
</comment>
<dbReference type="EMBL" id="PXYW01000053">
    <property type="protein sequence ID" value="PSR32058.1"/>
    <property type="molecule type" value="Genomic_DNA"/>
</dbReference>
<evidence type="ECO:0000313" key="4">
    <source>
        <dbReference type="EMBL" id="PSR32058.1"/>
    </source>
</evidence>
<protein>
    <submittedName>
        <fullName evidence="4">Spore germination protein</fullName>
    </submittedName>
</protein>
<dbReference type="AlphaFoldDB" id="A0A2T2XC75"/>
<feature type="transmembrane region" description="Helical" evidence="3">
    <location>
        <begin position="387"/>
        <end position="406"/>
    </location>
</feature>
<comment type="caution">
    <text evidence="4">The sequence shown here is derived from an EMBL/GenBank/DDBJ whole genome shotgun (WGS) entry which is preliminary data.</text>
</comment>
<feature type="transmembrane region" description="Helical" evidence="3">
    <location>
        <begin position="441"/>
        <end position="466"/>
    </location>
</feature>
<dbReference type="GO" id="GO:0016020">
    <property type="term" value="C:membrane"/>
    <property type="evidence" value="ECO:0007669"/>
    <property type="project" value="InterPro"/>
</dbReference>
<sequence>MNPKPTKGIEQLAKQLNKELSGWLAALNAEPTTPADQYVPDVNAAYERLKAGMGRSSDVLLRKIHVPACGNDVVLIACLDGMADTQMVDQDIIQRLMATKSAPNTWDQTAITPVHISQETSWSKILQDLAAGNTLIFAPGIAFVWIVDTVKYKQRAIERPQTELSVRGTEESFNEILLTQKNQIRRHLLTPTLQFHDIVVGRVQHTTVSVAYLEDVTNSALVDTAIKRLEAIKIDGVANSTAIAGLIRDHPRSIFPTIRSTERVDIVIWRLLEGAVVILTEGDPFALIAPAPLVDFYRTAMDYASSWADSSFVRMIRFAGWILGMYLPALYLALADVNPNVLPTELFVVMQGSHAGLPFPPAVEMVLMILVIEILRESALRLPKVLSVTLGTVGAIVVGTAVVKAGLVDPQIIVIMTLTALSLFSTPVYELTGTWRVFGFLLLLGGAILGILGVVLVTIGVLAVMMDMQTFGTPYFAPWAPFRPRDWKDTIVRVPWTNFVTRWHSTRAQRVAWRTPVEVSGRPHLLKRRRSS</sequence>
<dbReference type="PIRSF" id="PIRSF005690">
    <property type="entry name" value="GerBA"/>
    <property type="match status" value="1"/>
</dbReference>
<dbReference type="PANTHER" id="PTHR22550">
    <property type="entry name" value="SPORE GERMINATION PROTEIN"/>
    <property type="match status" value="1"/>
</dbReference>
<evidence type="ECO:0000256" key="2">
    <source>
        <dbReference type="ARBA" id="ARBA00023136"/>
    </source>
</evidence>
<dbReference type="GO" id="GO:0009847">
    <property type="term" value="P:spore germination"/>
    <property type="evidence" value="ECO:0007669"/>
    <property type="project" value="InterPro"/>
</dbReference>
<feature type="transmembrane region" description="Helical" evidence="3">
    <location>
        <begin position="412"/>
        <end position="429"/>
    </location>
</feature>
<keyword evidence="3" id="KW-0812">Transmembrane</keyword>
<feature type="transmembrane region" description="Helical" evidence="3">
    <location>
        <begin position="318"/>
        <end position="335"/>
    </location>
</feature>
<evidence type="ECO:0000256" key="1">
    <source>
        <dbReference type="ARBA" id="ARBA00005278"/>
    </source>
</evidence>
<reference evidence="4 5" key="1">
    <citation type="journal article" date="2014" name="BMC Genomics">
        <title>Comparison of environmental and isolate Sulfobacillus genomes reveals diverse carbon, sulfur, nitrogen, and hydrogen metabolisms.</title>
        <authorList>
            <person name="Justice N.B."/>
            <person name="Norman A."/>
            <person name="Brown C.T."/>
            <person name="Singh A."/>
            <person name="Thomas B.C."/>
            <person name="Banfield J.F."/>
        </authorList>
    </citation>
    <scope>NUCLEOTIDE SEQUENCE [LARGE SCALE GENOMIC DNA]</scope>
    <source>
        <strain evidence="4">AMDSBA4</strain>
    </source>
</reference>
<proteinExistence type="inferred from homology"/>
<dbReference type="Proteomes" id="UP000242972">
    <property type="component" value="Unassembled WGS sequence"/>
</dbReference>
<dbReference type="Pfam" id="PF03323">
    <property type="entry name" value="GerA"/>
    <property type="match status" value="1"/>
</dbReference>
<dbReference type="InterPro" id="IPR050768">
    <property type="entry name" value="UPF0353/GerABKA_families"/>
</dbReference>
<evidence type="ECO:0000256" key="3">
    <source>
        <dbReference type="SAM" id="Phobius"/>
    </source>
</evidence>
<keyword evidence="3" id="KW-1133">Transmembrane helix</keyword>
<evidence type="ECO:0000313" key="5">
    <source>
        <dbReference type="Proteomes" id="UP000242972"/>
    </source>
</evidence>
<name>A0A2T2XC75_9FIRM</name>